<keyword evidence="5" id="KW-0418">Kinase</keyword>
<comment type="caution">
    <text evidence="10">The sequence shown here is derived from an EMBL/GenBank/DDBJ whole genome shotgun (WGS) entry which is preliminary data.</text>
</comment>
<evidence type="ECO:0000256" key="3">
    <source>
        <dbReference type="ARBA" id="ARBA00022679"/>
    </source>
</evidence>
<keyword evidence="3" id="KW-0808">Transferase</keyword>
<keyword evidence="11" id="KW-1185">Reference proteome</keyword>
<evidence type="ECO:0000256" key="8">
    <source>
        <dbReference type="ARBA" id="ARBA00048679"/>
    </source>
</evidence>
<evidence type="ECO:0000256" key="4">
    <source>
        <dbReference type="ARBA" id="ARBA00022741"/>
    </source>
</evidence>
<dbReference type="InterPro" id="IPR050660">
    <property type="entry name" value="NEK_Ser/Thr_kinase"/>
</dbReference>
<dbReference type="EC" id="2.7.11.1" evidence="1"/>
<dbReference type="PANTHER" id="PTHR43671">
    <property type="entry name" value="SERINE/THREONINE-PROTEIN KINASE NEK"/>
    <property type="match status" value="1"/>
</dbReference>
<dbReference type="PROSITE" id="PS50011">
    <property type="entry name" value="PROTEIN_KINASE_DOM"/>
    <property type="match status" value="1"/>
</dbReference>
<organism evidence="10 11">
    <name type="scientific">Neodothiora populina</name>
    <dbReference type="NCBI Taxonomy" id="2781224"/>
    <lineage>
        <taxon>Eukaryota</taxon>
        <taxon>Fungi</taxon>
        <taxon>Dikarya</taxon>
        <taxon>Ascomycota</taxon>
        <taxon>Pezizomycotina</taxon>
        <taxon>Dothideomycetes</taxon>
        <taxon>Dothideomycetidae</taxon>
        <taxon>Dothideales</taxon>
        <taxon>Dothioraceae</taxon>
        <taxon>Neodothiora</taxon>
    </lineage>
</organism>
<proteinExistence type="predicted"/>
<dbReference type="InterPro" id="IPR000719">
    <property type="entry name" value="Prot_kinase_dom"/>
</dbReference>
<protein>
    <recommendedName>
        <fullName evidence="1">non-specific serine/threonine protein kinase</fullName>
        <ecNumber evidence="1">2.7.11.1</ecNumber>
    </recommendedName>
</protein>
<comment type="catalytic activity">
    <reaction evidence="8">
        <text>L-seryl-[protein] + ATP = O-phospho-L-seryl-[protein] + ADP + H(+)</text>
        <dbReference type="Rhea" id="RHEA:17989"/>
        <dbReference type="Rhea" id="RHEA-COMP:9863"/>
        <dbReference type="Rhea" id="RHEA-COMP:11604"/>
        <dbReference type="ChEBI" id="CHEBI:15378"/>
        <dbReference type="ChEBI" id="CHEBI:29999"/>
        <dbReference type="ChEBI" id="CHEBI:30616"/>
        <dbReference type="ChEBI" id="CHEBI:83421"/>
        <dbReference type="ChEBI" id="CHEBI:456216"/>
        <dbReference type="EC" id="2.7.11.1"/>
    </reaction>
</comment>
<gene>
    <name evidence="10" type="ORF">AAFC00_003789</name>
</gene>
<dbReference type="EMBL" id="JBFMKM010000008">
    <property type="protein sequence ID" value="KAL1304865.1"/>
    <property type="molecule type" value="Genomic_DNA"/>
</dbReference>
<feature type="domain" description="Protein kinase" evidence="9">
    <location>
        <begin position="38"/>
        <end position="401"/>
    </location>
</feature>
<dbReference type="Proteomes" id="UP001562354">
    <property type="component" value="Unassembled WGS sequence"/>
</dbReference>
<evidence type="ECO:0000256" key="7">
    <source>
        <dbReference type="ARBA" id="ARBA00047899"/>
    </source>
</evidence>
<keyword evidence="2" id="KW-0723">Serine/threonine-protein kinase</keyword>
<dbReference type="InterPro" id="IPR008271">
    <property type="entry name" value="Ser/Thr_kinase_AS"/>
</dbReference>
<dbReference type="GeneID" id="95977489"/>
<evidence type="ECO:0000259" key="9">
    <source>
        <dbReference type="PROSITE" id="PS50011"/>
    </source>
</evidence>
<dbReference type="SUPFAM" id="SSF56112">
    <property type="entry name" value="Protein kinase-like (PK-like)"/>
    <property type="match status" value="1"/>
</dbReference>
<dbReference type="PROSITE" id="PS00108">
    <property type="entry name" value="PROTEIN_KINASE_ST"/>
    <property type="match status" value="1"/>
</dbReference>
<keyword evidence="4" id="KW-0547">Nucleotide-binding</keyword>
<reference evidence="10 11" key="1">
    <citation type="submission" date="2024-07" db="EMBL/GenBank/DDBJ databases">
        <title>Draft sequence of the Neodothiora populina.</title>
        <authorList>
            <person name="Drown D.D."/>
            <person name="Schuette U.S."/>
            <person name="Buechlein A.B."/>
            <person name="Rusch D.R."/>
            <person name="Winton L.W."/>
            <person name="Adams G.A."/>
        </authorList>
    </citation>
    <scope>NUCLEOTIDE SEQUENCE [LARGE SCALE GENOMIC DNA]</scope>
    <source>
        <strain evidence="10 11">CPC 39397</strain>
    </source>
</reference>
<evidence type="ECO:0000256" key="6">
    <source>
        <dbReference type="ARBA" id="ARBA00022840"/>
    </source>
</evidence>
<sequence>MDWTHVRYSNMTAGQRDRYENYIRTRRSRPTARYPGDWMGGRLLGRGGNGIANLWVERGAYGRIVDRVVVKDIQMAPADYADDDNYMMDRRKREPREYFIAKILRSVMPRQHIVRARNYQLSSQRDAWRLYLEFCDHQDIDDLIRRHRNAHRPRAIPETFIWWVFESLAIAACDMDAPPNLDPARGDPPNSQVIHQDLKTGNVFLGAANATEFRTYPEPKLGDFGSGRLTNPLAARADNPRWPRLKDAHTEGYDPPELFDRRYNPGVFARRGRQAQQLLSTTWVRLLSHTNNWQIARVMLAMMRLETRPPQIDYYVVPRPTPAGATVAVWPMPFSAIGADPWVPDVDAIGPGPVNIDVAATYSQALRNLVNDCLQANPAHRPTPAALRAACTAAIAADPNVNAVRHRAMPFPSNHRDRVVGKYSRRDNIFAMGRLARNV</sequence>
<dbReference type="InterPro" id="IPR011009">
    <property type="entry name" value="Kinase-like_dom_sf"/>
</dbReference>
<dbReference type="Gene3D" id="1.10.510.10">
    <property type="entry name" value="Transferase(Phosphotransferase) domain 1"/>
    <property type="match status" value="1"/>
</dbReference>
<evidence type="ECO:0000256" key="1">
    <source>
        <dbReference type="ARBA" id="ARBA00012513"/>
    </source>
</evidence>
<accession>A0ABR3PFM0</accession>
<keyword evidence="6" id="KW-0067">ATP-binding</keyword>
<evidence type="ECO:0000256" key="2">
    <source>
        <dbReference type="ARBA" id="ARBA00022527"/>
    </source>
</evidence>
<dbReference type="PANTHER" id="PTHR43671:SF98">
    <property type="entry name" value="SERINE_THREONINE-PROTEIN KINASE NEK11"/>
    <property type="match status" value="1"/>
</dbReference>
<dbReference type="RefSeq" id="XP_069201139.1">
    <property type="nucleotide sequence ID" value="XM_069348113.1"/>
</dbReference>
<name>A0ABR3PFM0_9PEZI</name>
<evidence type="ECO:0000256" key="5">
    <source>
        <dbReference type="ARBA" id="ARBA00022777"/>
    </source>
</evidence>
<comment type="catalytic activity">
    <reaction evidence="7">
        <text>L-threonyl-[protein] + ATP = O-phospho-L-threonyl-[protein] + ADP + H(+)</text>
        <dbReference type="Rhea" id="RHEA:46608"/>
        <dbReference type="Rhea" id="RHEA-COMP:11060"/>
        <dbReference type="Rhea" id="RHEA-COMP:11605"/>
        <dbReference type="ChEBI" id="CHEBI:15378"/>
        <dbReference type="ChEBI" id="CHEBI:30013"/>
        <dbReference type="ChEBI" id="CHEBI:30616"/>
        <dbReference type="ChEBI" id="CHEBI:61977"/>
        <dbReference type="ChEBI" id="CHEBI:456216"/>
        <dbReference type="EC" id="2.7.11.1"/>
    </reaction>
</comment>
<evidence type="ECO:0000313" key="10">
    <source>
        <dbReference type="EMBL" id="KAL1304865.1"/>
    </source>
</evidence>
<dbReference type="SMART" id="SM00220">
    <property type="entry name" value="S_TKc"/>
    <property type="match status" value="1"/>
</dbReference>
<evidence type="ECO:0000313" key="11">
    <source>
        <dbReference type="Proteomes" id="UP001562354"/>
    </source>
</evidence>